<dbReference type="Gene3D" id="3.90.1200.10">
    <property type="match status" value="1"/>
</dbReference>
<dbReference type="InterPro" id="IPR011009">
    <property type="entry name" value="Kinase-like_dom_sf"/>
</dbReference>
<dbReference type="RefSeq" id="WP_150933626.1">
    <property type="nucleotide sequence ID" value="NZ_VYTZ01000004.1"/>
</dbReference>
<keyword evidence="3" id="KW-1185">Reference proteome</keyword>
<dbReference type="Proteomes" id="UP000327011">
    <property type="component" value="Unassembled WGS sequence"/>
</dbReference>
<feature type="domain" description="Aminoglycoside phosphotransferase" evidence="1">
    <location>
        <begin position="25"/>
        <end position="212"/>
    </location>
</feature>
<dbReference type="SUPFAM" id="SSF56112">
    <property type="entry name" value="Protein kinase-like (PK-like)"/>
    <property type="match status" value="1"/>
</dbReference>
<accession>A0A5J5K6B4</accession>
<dbReference type="EMBL" id="VYTZ01000004">
    <property type="protein sequence ID" value="KAA9379026.1"/>
    <property type="molecule type" value="Genomic_DNA"/>
</dbReference>
<reference evidence="2 3" key="1">
    <citation type="submission" date="2019-09" db="EMBL/GenBank/DDBJ databases">
        <title>Screening of Novel Bioactive Compounds from Soil-Associated.</title>
        <authorList>
            <person name="Gong X."/>
        </authorList>
    </citation>
    <scope>NUCLEOTIDE SEQUENCE [LARGE SCALE GENOMIC DNA]</scope>
    <source>
        <strain evidence="2 3">Gxj-6</strain>
    </source>
</reference>
<sequence>MTGQSSTHGITMSAGGVVKTYASWDRGEHEREWRALNLLARYAPGLAPLPLEADLRAEPPVIVMSRLDGVPLRGRAVTPGQIEAMAEAITTLHASVPEPVLTGLAPSPWNPRVAVAKARRLRAERPYPGEDPLVLRAFAVGAEWLDSRPLDELAEATVTPVFGLSDGNLANYLWDGECVRLVDWEDSGRSDRAFELAEVVEHVSRFDGEFDGSALLEHFDLTTAETDRIREVRRLLALVWLHMLGPGGLFAERNADDALERQGKRVLSLFA</sequence>
<gene>
    <name evidence="2" type="ORF">F5972_12460</name>
</gene>
<proteinExistence type="predicted"/>
<dbReference type="AlphaFoldDB" id="A0A5J5K6B4"/>
<evidence type="ECO:0000259" key="1">
    <source>
        <dbReference type="Pfam" id="PF01636"/>
    </source>
</evidence>
<comment type="caution">
    <text evidence="2">The sequence shown here is derived from an EMBL/GenBank/DDBJ whole genome shotgun (WGS) entry which is preliminary data.</text>
</comment>
<dbReference type="InterPro" id="IPR002575">
    <property type="entry name" value="Aminoglycoside_PTrfase"/>
</dbReference>
<protein>
    <submittedName>
        <fullName evidence="2">Phosphotransferase</fullName>
    </submittedName>
</protein>
<evidence type="ECO:0000313" key="2">
    <source>
        <dbReference type="EMBL" id="KAA9379026.1"/>
    </source>
</evidence>
<keyword evidence="2" id="KW-0808">Transferase</keyword>
<organism evidence="2 3">
    <name type="scientific">Microbispora cellulosiformans</name>
    <dbReference type="NCBI Taxonomy" id="2614688"/>
    <lineage>
        <taxon>Bacteria</taxon>
        <taxon>Bacillati</taxon>
        <taxon>Actinomycetota</taxon>
        <taxon>Actinomycetes</taxon>
        <taxon>Streptosporangiales</taxon>
        <taxon>Streptosporangiaceae</taxon>
        <taxon>Microbispora</taxon>
    </lineage>
</organism>
<dbReference type="GO" id="GO:0016740">
    <property type="term" value="F:transferase activity"/>
    <property type="evidence" value="ECO:0007669"/>
    <property type="project" value="UniProtKB-KW"/>
</dbReference>
<evidence type="ECO:0000313" key="3">
    <source>
        <dbReference type="Proteomes" id="UP000327011"/>
    </source>
</evidence>
<name>A0A5J5K6B4_9ACTN</name>
<dbReference type="Pfam" id="PF01636">
    <property type="entry name" value="APH"/>
    <property type="match status" value="1"/>
</dbReference>